<reference evidence="3" key="1">
    <citation type="submission" date="2016-11" db="EMBL/GenBank/DDBJ databases">
        <title>Complete Genome Sequence of alachlor-degrading Sphingomonas sp. strain JJ-A5.</title>
        <authorList>
            <person name="Lee H."/>
            <person name="Ka J.-O."/>
        </authorList>
    </citation>
    <scope>NUCLEOTIDE SEQUENCE [LARGE SCALE GENOMIC DNA]</scope>
    <source>
        <strain evidence="3">JJ-A5</strain>
    </source>
</reference>
<organism evidence="2 3">
    <name type="scientific">Tardibacter chloracetimidivorans</name>
    <dbReference type="NCBI Taxonomy" id="1921510"/>
    <lineage>
        <taxon>Bacteria</taxon>
        <taxon>Pseudomonadati</taxon>
        <taxon>Pseudomonadota</taxon>
        <taxon>Alphaproteobacteria</taxon>
        <taxon>Sphingomonadales</taxon>
        <taxon>Sphingomonadaceae</taxon>
        <taxon>Tardibacter</taxon>
    </lineage>
</organism>
<keyword evidence="3" id="KW-1185">Reference proteome</keyword>
<keyword evidence="1" id="KW-1133">Transmembrane helix</keyword>
<keyword evidence="1" id="KW-0472">Membrane</keyword>
<dbReference type="AlphaFoldDB" id="A0A1L3ZUF1"/>
<dbReference type="KEGG" id="sphj:BSL82_08025"/>
<evidence type="ECO:0000313" key="3">
    <source>
        <dbReference type="Proteomes" id="UP000182063"/>
    </source>
</evidence>
<dbReference type="EMBL" id="CP018221">
    <property type="protein sequence ID" value="API59263.1"/>
    <property type="molecule type" value="Genomic_DNA"/>
</dbReference>
<feature type="transmembrane region" description="Helical" evidence="1">
    <location>
        <begin position="58"/>
        <end position="76"/>
    </location>
</feature>
<keyword evidence="1" id="KW-0812">Transmembrane</keyword>
<evidence type="ECO:0000256" key="1">
    <source>
        <dbReference type="SAM" id="Phobius"/>
    </source>
</evidence>
<dbReference type="Proteomes" id="UP000182063">
    <property type="component" value="Chromosome"/>
</dbReference>
<protein>
    <submittedName>
        <fullName evidence="2">Uncharacterized protein</fullName>
    </submittedName>
</protein>
<name>A0A1L3ZUF1_9SPHN</name>
<proteinExistence type="predicted"/>
<gene>
    <name evidence="2" type="ORF">BSL82_08025</name>
</gene>
<accession>A0A1L3ZUF1</accession>
<evidence type="ECO:0000313" key="2">
    <source>
        <dbReference type="EMBL" id="API59263.1"/>
    </source>
</evidence>
<dbReference type="STRING" id="1921510.BSL82_08025"/>
<sequence length="84" mass="9287">MQQEALMQERVAPITASRNTEMLRGLIMTACCGLLMTVILPSLRIIEQAWKSAATANLLPLSTMALVLSLILLTHARQRQGARR</sequence>
<feature type="transmembrane region" description="Helical" evidence="1">
    <location>
        <begin position="26"/>
        <end position="46"/>
    </location>
</feature>